<proteinExistence type="predicted"/>
<name>A0A2P2Q677_RHIMU</name>
<dbReference type="EMBL" id="GGEC01082004">
    <property type="protein sequence ID" value="MBX62488.1"/>
    <property type="molecule type" value="Transcribed_RNA"/>
</dbReference>
<protein>
    <submittedName>
        <fullName evidence="1">Uncharacterized protein</fullName>
    </submittedName>
</protein>
<sequence>MWEMSLCRLITKFFHLLVSGYQGAPVSPIAMLTPCAFTKFSASLWCPPVFLCEFSCLFCFWNFGLVCWILCCFLPCHLGACGHPHACLMNCLRSINKSFFMTNNR</sequence>
<reference evidence="1" key="1">
    <citation type="submission" date="2018-02" db="EMBL/GenBank/DDBJ databases">
        <title>Rhizophora mucronata_Transcriptome.</title>
        <authorList>
            <person name="Meera S.P."/>
            <person name="Sreeshan A."/>
            <person name="Augustine A."/>
        </authorList>
    </citation>
    <scope>NUCLEOTIDE SEQUENCE</scope>
    <source>
        <tissue evidence="1">Leaf</tissue>
    </source>
</reference>
<evidence type="ECO:0000313" key="1">
    <source>
        <dbReference type="EMBL" id="MBX62488.1"/>
    </source>
</evidence>
<organism evidence="1">
    <name type="scientific">Rhizophora mucronata</name>
    <name type="common">Asiatic mangrove</name>
    <dbReference type="NCBI Taxonomy" id="61149"/>
    <lineage>
        <taxon>Eukaryota</taxon>
        <taxon>Viridiplantae</taxon>
        <taxon>Streptophyta</taxon>
        <taxon>Embryophyta</taxon>
        <taxon>Tracheophyta</taxon>
        <taxon>Spermatophyta</taxon>
        <taxon>Magnoliopsida</taxon>
        <taxon>eudicotyledons</taxon>
        <taxon>Gunneridae</taxon>
        <taxon>Pentapetalae</taxon>
        <taxon>rosids</taxon>
        <taxon>fabids</taxon>
        <taxon>Malpighiales</taxon>
        <taxon>Rhizophoraceae</taxon>
        <taxon>Rhizophora</taxon>
    </lineage>
</organism>
<accession>A0A2P2Q677</accession>
<dbReference type="AlphaFoldDB" id="A0A2P2Q677"/>